<sequence>MARQNSCLKELVYNNERFFYSKKHIKFLRLRINEKGELILSIPYFCPFSTVYKFLDDSKEWIKRSKQAFKQKSLNEEELIFLAKKYKIIFNTHAKKTYFNKNTIISPNQKSLDLFLRKNAQKIFLFYLKKWSRKTGLIYTHLSIKNMKTRWGSCNYNKAYINLNLKLLQKSLKAIEYVILHELAHLKFPNHAKEFYHFIEYFMNDFRQREKEFLS</sequence>
<keyword evidence="4" id="KW-1185">Reference proteome</keyword>
<name>A0A424Z1E6_9BACT</name>
<reference evidence="4 5" key="1">
    <citation type="submission" date="2018-08" db="EMBL/GenBank/DDBJ databases">
        <title>Survival mechanisms of Campylobacter hepaticus identified by genomic analysis and comparative transcriptomic analysis of in vivo and in vitro derived bacteria.</title>
        <authorList>
            <person name="Van T.T.H."/>
            <person name="Moore R.J."/>
        </authorList>
    </citation>
    <scope>NUCLEOTIDE SEQUENCE [LARGE SCALE GENOMIC DNA]</scope>
    <source>
        <strain evidence="3 5">54L</strain>
        <strain evidence="2 4">HV10</strain>
    </source>
</reference>
<feature type="domain" description="YgjP-like metallopeptidase" evidence="1">
    <location>
        <begin position="28"/>
        <end position="212"/>
    </location>
</feature>
<dbReference type="Proteomes" id="UP000286095">
    <property type="component" value="Unassembled WGS sequence"/>
</dbReference>
<dbReference type="AlphaFoldDB" id="A0A424Z1E6"/>
<evidence type="ECO:0000313" key="2">
    <source>
        <dbReference type="EMBL" id="AXP08776.1"/>
    </source>
</evidence>
<evidence type="ECO:0000313" key="5">
    <source>
        <dbReference type="Proteomes" id="UP000286095"/>
    </source>
</evidence>
<dbReference type="EMBL" id="QURW01000006">
    <property type="protein sequence ID" value="RQD87930.1"/>
    <property type="molecule type" value="Genomic_DNA"/>
</dbReference>
<dbReference type="PANTHER" id="PTHR30399">
    <property type="entry name" value="UNCHARACTERIZED PROTEIN YGJP"/>
    <property type="match status" value="1"/>
</dbReference>
<protein>
    <submittedName>
        <fullName evidence="3">M48 family peptidase</fullName>
    </submittedName>
</protein>
<accession>A0A424Z1E6</accession>
<dbReference type="InterPro" id="IPR002725">
    <property type="entry name" value="YgjP-like_metallopeptidase"/>
</dbReference>
<dbReference type="PANTHER" id="PTHR30399:SF1">
    <property type="entry name" value="UTP PYROPHOSPHATASE"/>
    <property type="match status" value="1"/>
</dbReference>
<dbReference type="Proteomes" id="UP000093205">
    <property type="component" value="Chromosome"/>
</dbReference>
<evidence type="ECO:0000313" key="3">
    <source>
        <dbReference type="EMBL" id="RQD87930.1"/>
    </source>
</evidence>
<dbReference type="KEGG" id="chw:A2J15_003510"/>
<dbReference type="Pfam" id="PF01863">
    <property type="entry name" value="YgjP-like"/>
    <property type="match status" value="1"/>
</dbReference>
<dbReference type="STRING" id="1813019.A2J15_01140"/>
<evidence type="ECO:0000259" key="1">
    <source>
        <dbReference type="Pfam" id="PF01863"/>
    </source>
</evidence>
<gene>
    <name evidence="2" type="ORF">A2J15_003510</name>
    <name evidence="3" type="ORF">DZD40_03225</name>
</gene>
<dbReference type="OrthoDB" id="5321643at2"/>
<dbReference type="GeneID" id="44004578"/>
<dbReference type="EMBL" id="CP031611">
    <property type="protein sequence ID" value="AXP08776.1"/>
    <property type="molecule type" value="Genomic_DNA"/>
</dbReference>
<dbReference type="InterPro" id="IPR053136">
    <property type="entry name" value="UTP_pyrophosphatase-like"/>
</dbReference>
<dbReference type="Gene3D" id="3.30.2010.10">
    <property type="entry name" value="Metalloproteases ('zincins'), catalytic domain"/>
    <property type="match status" value="1"/>
</dbReference>
<evidence type="ECO:0000313" key="4">
    <source>
        <dbReference type="Proteomes" id="UP000093205"/>
    </source>
</evidence>
<dbReference type="CDD" id="cd07344">
    <property type="entry name" value="M48_yhfN_like"/>
    <property type="match status" value="1"/>
</dbReference>
<proteinExistence type="predicted"/>
<organism evidence="3 5">
    <name type="scientific">Campylobacter hepaticus</name>
    <dbReference type="NCBI Taxonomy" id="1813019"/>
    <lineage>
        <taxon>Bacteria</taxon>
        <taxon>Pseudomonadati</taxon>
        <taxon>Campylobacterota</taxon>
        <taxon>Epsilonproteobacteria</taxon>
        <taxon>Campylobacterales</taxon>
        <taxon>Campylobacteraceae</taxon>
        <taxon>Campylobacter</taxon>
    </lineage>
</organism>
<dbReference type="RefSeq" id="WP_066776624.1">
    <property type="nucleotide sequence ID" value="NZ_CBCSFE010000003.1"/>
</dbReference>